<evidence type="ECO:0000313" key="8">
    <source>
        <dbReference type="Proteomes" id="UP000596660"/>
    </source>
</evidence>
<dbReference type="Proteomes" id="UP000596660">
    <property type="component" value="Unplaced"/>
</dbReference>
<dbReference type="CDD" id="cd03784">
    <property type="entry name" value="GT1_Gtf-like"/>
    <property type="match status" value="1"/>
</dbReference>
<evidence type="ECO:0000256" key="3">
    <source>
        <dbReference type="ARBA" id="ARBA00051296"/>
    </source>
</evidence>
<dbReference type="AlphaFoldDB" id="A0A803MAF7"/>
<dbReference type="PANTHER" id="PTHR48044">
    <property type="entry name" value="GLYCOSYLTRANSFERASE"/>
    <property type="match status" value="1"/>
</dbReference>
<accession>A0A803MAF7</accession>
<dbReference type="GO" id="GO:0008194">
    <property type="term" value="F:UDP-glycosyltransferase activity"/>
    <property type="evidence" value="ECO:0007669"/>
    <property type="project" value="InterPro"/>
</dbReference>
<evidence type="ECO:0000256" key="2">
    <source>
        <dbReference type="ARBA" id="ARBA00022679"/>
    </source>
</evidence>
<dbReference type="PROSITE" id="PS00375">
    <property type="entry name" value="UDPGT"/>
    <property type="match status" value="1"/>
</dbReference>
<name>A0A803MAF7_CHEQI</name>
<proteinExistence type="inferred from homology"/>
<sequence>MALQNRNLEHSTKVVVVMVPLPAQGHLNQLLHLSHLITTSGIPVHYAGSTSHNRQVKLRLHGWDSKTLTKIHFNDFELPPYNSPPPNIDHSNPFPQHLQPLFEATMHLRQPMFHLMEQLSMNVWESIPEEEKPFQVETNDILECMPSKEGCISKEMLEFLANISKCLGFESGWLYNTSRVIDGKYVELLEKLSLAMGNNVKHYALGPFNPVVVKSECGKNRNDCLKWLDEQVDGSVIYVSFGSTTSLTDDQNEELASGLERCGEKFIWVLRRADPNDVFAEANRVKRPQLPAGYEERIKDRGIVVKDWAPQLEILAHPSVGGFMSHCGWNSCMESISMGVPILAWPMHSDQPRNSFLVSNVLRIGVLLRDWECRGEIVKSSGIKNAVKTLMASDKGIEMRKRAKELGKAVRASVVEHGVSYLERDAFIAHISR</sequence>
<comment type="catalytic activity">
    <reaction evidence="3">
        <text>a 3'-hydro-2'-hydroxy-beta-oxodihydrochalcone + UDP-alpha-D-glucose = a 3'-(beta-D-glucopyranosyl)-2'-hydroxy-beta-oxodihydrochalcone + UDP + H(+)</text>
        <dbReference type="Rhea" id="RHEA:51504"/>
        <dbReference type="ChEBI" id="CHEBI:15378"/>
        <dbReference type="ChEBI" id="CHEBI:58223"/>
        <dbReference type="ChEBI" id="CHEBI:58885"/>
        <dbReference type="ChEBI" id="CHEBI:142482"/>
        <dbReference type="ChEBI" id="CHEBI:142483"/>
        <dbReference type="EC" id="2.4.1.360"/>
    </reaction>
    <physiologicalReaction direction="left-to-right" evidence="3">
        <dbReference type="Rhea" id="RHEA:51505"/>
    </physiologicalReaction>
</comment>
<keyword evidence="2 4" id="KW-0808">Transferase</keyword>
<organism evidence="7 8">
    <name type="scientific">Chenopodium quinoa</name>
    <name type="common">Quinoa</name>
    <dbReference type="NCBI Taxonomy" id="63459"/>
    <lineage>
        <taxon>Eukaryota</taxon>
        <taxon>Viridiplantae</taxon>
        <taxon>Streptophyta</taxon>
        <taxon>Embryophyta</taxon>
        <taxon>Tracheophyta</taxon>
        <taxon>Spermatophyta</taxon>
        <taxon>Magnoliopsida</taxon>
        <taxon>eudicotyledons</taxon>
        <taxon>Gunneridae</taxon>
        <taxon>Pentapetalae</taxon>
        <taxon>Caryophyllales</taxon>
        <taxon>Chenopodiaceae</taxon>
        <taxon>Chenopodioideae</taxon>
        <taxon>Atripliceae</taxon>
        <taxon>Chenopodium</taxon>
    </lineage>
</organism>
<reference evidence="7" key="2">
    <citation type="submission" date="2021-03" db="UniProtKB">
        <authorList>
            <consortium name="EnsemblPlants"/>
        </authorList>
    </citation>
    <scope>IDENTIFICATION</scope>
</reference>
<dbReference type="EC" id="2.4.1.-" evidence="5"/>
<feature type="domain" description="Glycosyltransferase N-terminal" evidence="6">
    <location>
        <begin position="13"/>
        <end position="122"/>
    </location>
</feature>
<dbReference type="SUPFAM" id="SSF53756">
    <property type="entry name" value="UDP-Glycosyltransferase/glycogen phosphorylase"/>
    <property type="match status" value="1"/>
</dbReference>
<feature type="domain" description="Glycosyltransferase N-terminal" evidence="6">
    <location>
        <begin position="139"/>
        <end position="210"/>
    </location>
</feature>
<dbReference type="InterPro" id="IPR058980">
    <property type="entry name" value="Glyco_transf_N"/>
</dbReference>
<dbReference type="GO" id="GO:1901137">
    <property type="term" value="P:carbohydrate derivative biosynthetic process"/>
    <property type="evidence" value="ECO:0007669"/>
    <property type="project" value="UniProtKB-ARBA"/>
</dbReference>
<dbReference type="Pfam" id="PF00201">
    <property type="entry name" value="UDPGT"/>
    <property type="match status" value="1"/>
</dbReference>
<dbReference type="FunFam" id="3.40.50.2000:FF:000060">
    <property type="entry name" value="Glycosyltransferase"/>
    <property type="match status" value="1"/>
</dbReference>
<evidence type="ECO:0000313" key="7">
    <source>
        <dbReference type="EnsemblPlants" id="AUR62026074-RA:cds"/>
    </source>
</evidence>
<protein>
    <recommendedName>
        <fullName evidence="5">Glycosyltransferase</fullName>
        <ecNumber evidence="5">2.4.1.-</ecNumber>
    </recommendedName>
</protein>
<comment type="similarity">
    <text evidence="1 4">Belongs to the UDP-glycosyltransferase family.</text>
</comment>
<evidence type="ECO:0000256" key="5">
    <source>
        <dbReference type="RuleBase" id="RU362057"/>
    </source>
</evidence>
<evidence type="ECO:0000256" key="4">
    <source>
        <dbReference type="RuleBase" id="RU003718"/>
    </source>
</evidence>
<dbReference type="PANTHER" id="PTHR48044:SF22">
    <property type="entry name" value="GLYCOSYLTRANSFERASE"/>
    <property type="match status" value="1"/>
</dbReference>
<dbReference type="InterPro" id="IPR035595">
    <property type="entry name" value="UDP_glycos_trans_CS"/>
</dbReference>
<dbReference type="EnsemblPlants" id="AUR62026074-RA">
    <property type="protein sequence ID" value="AUR62026074-RA:cds"/>
    <property type="gene ID" value="AUR62026074"/>
</dbReference>
<dbReference type="Gene3D" id="3.40.50.2000">
    <property type="entry name" value="Glycogen Phosphorylase B"/>
    <property type="match status" value="3"/>
</dbReference>
<keyword evidence="8" id="KW-1185">Reference proteome</keyword>
<dbReference type="OMA" id="HITREND"/>
<evidence type="ECO:0000259" key="6">
    <source>
        <dbReference type="Pfam" id="PF26168"/>
    </source>
</evidence>
<keyword evidence="4" id="KW-0328">Glycosyltransferase</keyword>
<dbReference type="InterPro" id="IPR002213">
    <property type="entry name" value="UDP_glucos_trans"/>
</dbReference>
<dbReference type="GO" id="GO:0120514">
    <property type="term" value="F:2-hydroxyflavanone C-glucosyltransferase activity"/>
    <property type="evidence" value="ECO:0007669"/>
    <property type="project" value="UniProtKB-EC"/>
</dbReference>
<dbReference type="Pfam" id="PF26168">
    <property type="entry name" value="Glyco_transf_N"/>
    <property type="match status" value="2"/>
</dbReference>
<evidence type="ECO:0000256" key="1">
    <source>
        <dbReference type="ARBA" id="ARBA00009995"/>
    </source>
</evidence>
<dbReference type="Gramene" id="AUR62026074-RA">
    <property type="protein sequence ID" value="AUR62026074-RA:cds"/>
    <property type="gene ID" value="AUR62026074"/>
</dbReference>
<reference evidence="7" key="1">
    <citation type="journal article" date="2017" name="Nature">
        <title>The genome of Chenopodium quinoa.</title>
        <authorList>
            <person name="Jarvis D.E."/>
            <person name="Ho Y.S."/>
            <person name="Lightfoot D.J."/>
            <person name="Schmoeckel S.M."/>
            <person name="Li B."/>
            <person name="Borm T.J.A."/>
            <person name="Ohyanagi H."/>
            <person name="Mineta K."/>
            <person name="Michell C.T."/>
            <person name="Saber N."/>
            <person name="Kharbatia N.M."/>
            <person name="Rupper R.R."/>
            <person name="Sharp A.R."/>
            <person name="Dally N."/>
            <person name="Boughton B.A."/>
            <person name="Woo Y.H."/>
            <person name="Gao G."/>
            <person name="Schijlen E.G.W.M."/>
            <person name="Guo X."/>
            <person name="Momin A.A."/>
            <person name="Negrao S."/>
            <person name="Al-Babili S."/>
            <person name="Gehring C."/>
            <person name="Roessner U."/>
            <person name="Jung C."/>
            <person name="Murphy K."/>
            <person name="Arold S.T."/>
            <person name="Gojobori T."/>
            <person name="van der Linden C.G."/>
            <person name="van Loo E.N."/>
            <person name="Jellen E.N."/>
            <person name="Maughan P.J."/>
            <person name="Tester M."/>
        </authorList>
    </citation>
    <scope>NUCLEOTIDE SEQUENCE [LARGE SCALE GENOMIC DNA]</scope>
    <source>
        <strain evidence="7">cv. PI 614886</strain>
    </source>
</reference>